<dbReference type="GO" id="GO:0120010">
    <property type="term" value="P:intermembrane phospholipid transfer"/>
    <property type="evidence" value="ECO:0007669"/>
    <property type="project" value="TreeGrafter"/>
</dbReference>
<dbReference type="PANTHER" id="PTHR30035">
    <property type="entry name" value="LIPOPROTEIN VACJ-RELATED"/>
    <property type="match status" value="1"/>
</dbReference>
<comment type="similarity">
    <text evidence="1">Belongs to the MlaA family.</text>
</comment>
<sequence>MLACVSLGVAACATSPEAIEANDPLEPLNRRIYAVNEGFDSVLLEPASDAYAAVAPDPVESGVRNFMTNLNQPVVFANTVLQGRFRDAGQTAARFGLNTVFGLGGFVDVADREGVPEHHEDFGQTLAVWGVGEGPYLMLPVFGPSNIRDGVGRVVDRYPHVLNWDAEFSDSTAAWTTRGVNGLSWRSQQDELFESMDRTAIDPYVQLRSAWRQSRAAAIRDEGDDGFDDLPDFE</sequence>
<keyword evidence="2" id="KW-0732">Signal</keyword>
<dbReference type="Proteomes" id="UP000245168">
    <property type="component" value="Unassembled WGS sequence"/>
</dbReference>
<dbReference type="GO" id="GO:0016020">
    <property type="term" value="C:membrane"/>
    <property type="evidence" value="ECO:0007669"/>
    <property type="project" value="InterPro"/>
</dbReference>
<reference evidence="4" key="1">
    <citation type="submission" date="2018-05" db="EMBL/GenBank/DDBJ databases">
        <authorList>
            <person name="Liu B.-T."/>
        </authorList>
    </citation>
    <scope>NUCLEOTIDE SEQUENCE [LARGE SCALE GENOMIC DNA]</scope>
    <source>
        <strain evidence="4">WD6-1</strain>
    </source>
</reference>
<dbReference type="PRINTS" id="PR01805">
    <property type="entry name" value="VACJLIPOPROT"/>
</dbReference>
<dbReference type="InterPro" id="IPR007428">
    <property type="entry name" value="MlaA"/>
</dbReference>
<dbReference type="PANTHER" id="PTHR30035:SF3">
    <property type="entry name" value="INTERMEMBRANE PHOSPHOLIPID TRANSPORT SYSTEM LIPOPROTEIN MLAA"/>
    <property type="match status" value="1"/>
</dbReference>
<comment type="caution">
    <text evidence="3">The sequence shown here is derived from an EMBL/GenBank/DDBJ whole genome shotgun (WGS) entry which is preliminary data.</text>
</comment>
<dbReference type="OrthoDB" id="9785326at2"/>
<keyword evidence="4" id="KW-1185">Reference proteome</keyword>
<accession>A0A2U2BV58</accession>
<dbReference type="Pfam" id="PF04333">
    <property type="entry name" value="MlaA"/>
    <property type="match status" value="1"/>
</dbReference>
<evidence type="ECO:0000256" key="2">
    <source>
        <dbReference type="ARBA" id="ARBA00022729"/>
    </source>
</evidence>
<dbReference type="AlphaFoldDB" id="A0A2U2BV58"/>
<organism evidence="3 4">
    <name type="scientific">Marinicauda salina</name>
    <dbReference type="NCBI Taxonomy" id="2135793"/>
    <lineage>
        <taxon>Bacteria</taxon>
        <taxon>Pseudomonadati</taxon>
        <taxon>Pseudomonadota</taxon>
        <taxon>Alphaproteobacteria</taxon>
        <taxon>Maricaulales</taxon>
        <taxon>Maricaulaceae</taxon>
        <taxon>Marinicauda</taxon>
    </lineage>
</organism>
<dbReference type="EMBL" id="QEXV01000003">
    <property type="protein sequence ID" value="PWE17877.1"/>
    <property type="molecule type" value="Genomic_DNA"/>
</dbReference>
<evidence type="ECO:0000313" key="3">
    <source>
        <dbReference type="EMBL" id="PWE17877.1"/>
    </source>
</evidence>
<protein>
    <submittedName>
        <fullName evidence="3">VacJ-like lipoprotein</fullName>
    </submittedName>
</protein>
<proteinExistence type="inferred from homology"/>
<gene>
    <name evidence="3" type="ORF">DDZ18_08800</name>
</gene>
<evidence type="ECO:0000256" key="1">
    <source>
        <dbReference type="ARBA" id="ARBA00010634"/>
    </source>
</evidence>
<evidence type="ECO:0000313" key="4">
    <source>
        <dbReference type="Proteomes" id="UP000245168"/>
    </source>
</evidence>
<keyword evidence="3" id="KW-0449">Lipoprotein</keyword>
<name>A0A2U2BV58_9PROT</name>